<protein>
    <submittedName>
        <fullName evidence="1">Uncharacterized protein</fullName>
    </submittedName>
</protein>
<reference evidence="1" key="1">
    <citation type="submission" date="2021-01" db="EMBL/GenBank/DDBJ databases">
        <authorList>
            <consortium name="Genoscope - CEA"/>
            <person name="William W."/>
        </authorList>
    </citation>
    <scope>NUCLEOTIDE SEQUENCE</scope>
</reference>
<comment type="caution">
    <text evidence="1">The sequence shown here is derived from an EMBL/GenBank/DDBJ whole genome shotgun (WGS) entry which is preliminary data.</text>
</comment>
<name>A0A8S1RQD7_9CILI</name>
<keyword evidence="2" id="KW-1185">Reference proteome</keyword>
<dbReference type="Proteomes" id="UP000692954">
    <property type="component" value="Unassembled WGS sequence"/>
</dbReference>
<sequence>MRHNIEECKGAQSLITQTRTLLLQENIDQAKKQQDNLNQIINMIFFGLKNLIHKGLKMQESFLFITK</sequence>
<accession>A0A8S1RQD7</accession>
<dbReference type="AlphaFoldDB" id="A0A8S1RQD7"/>
<gene>
    <name evidence="1" type="ORF">PSON_ATCC_30995.1.T2290008</name>
</gene>
<dbReference type="EMBL" id="CAJJDN010000229">
    <property type="protein sequence ID" value="CAD8129552.1"/>
    <property type="molecule type" value="Genomic_DNA"/>
</dbReference>
<organism evidence="1 2">
    <name type="scientific">Paramecium sonneborni</name>
    <dbReference type="NCBI Taxonomy" id="65129"/>
    <lineage>
        <taxon>Eukaryota</taxon>
        <taxon>Sar</taxon>
        <taxon>Alveolata</taxon>
        <taxon>Ciliophora</taxon>
        <taxon>Intramacronucleata</taxon>
        <taxon>Oligohymenophorea</taxon>
        <taxon>Peniculida</taxon>
        <taxon>Parameciidae</taxon>
        <taxon>Paramecium</taxon>
    </lineage>
</organism>
<evidence type="ECO:0000313" key="1">
    <source>
        <dbReference type="EMBL" id="CAD8129552.1"/>
    </source>
</evidence>
<proteinExistence type="predicted"/>
<evidence type="ECO:0000313" key="2">
    <source>
        <dbReference type="Proteomes" id="UP000692954"/>
    </source>
</evidence>